<dbReference type="InterPro" id="IPR044570">
    <property type="entry name" value="Set1-like"/>
</dbReference>
<feature type="compositionally biased region" description="Polar residues" evidence="14">
    <location>
        <begin position="1"/>
        <end position="15"/>
    </location>
</feature>
<evidence type="ECO:0000256" key="12">
    <source>
        <dbReference type="ARBA" id="ARBA00047583"/>
    </source>
</evidence>
<evidence type="ECO:0000256" key="5">
    <source>
        <dbReference type="ARBA" id="ARBA00022691"/>
    </source>
</evidence>
<comment type="caution">
    <text evidence="18">The sequence shown here is derived from an EMBL/GenBank/DDBJ whole genome shotgun (WGS) entry which is preliminary data.</text>
</comment>
<dbReference type="PANTHER" id="PTHR45814">
    <property type="entry name" value="HISTONE-LYSINE N-METHYLTRANSFERASE SETD1"/>
    <property type="match status" value="1"/>
</dbReference>
<protein>
    <recommendedName>
        <fullName evidence="2">[histone H3]-lysine(4) N-trimethyltransferase</fullName>
        <ecNumber evidence="2">2.1.1.354</ecNumber>
    </recommendedName>
</protein>
<evidence type="ECO:0000259" key="17">
    <source>
        <dbReference type="PROSITE" id="PS50868"/>
    </source>
</evidence>
<dbReference type="InterPro" id="IPR046341">
    <property type="entry name" value="SET_dom_sf"/>
</dbReference>
<keyword evidence="9" id="KW-0804">Transcription</keyword>
<evidence type="ECO:0000256" key="10">
    <source>
        <dbReference type="ARBA" id="ARBA00023242"/>
    </source>
</evidence>
<evidence type="ECO:0000256" key="9">
    <source>
        <dbReference type="ARBA" id="ARBA00023163"/>
    </source>
</evidence>
<feature type="domain" description="SET" evidence="15">
    <location>
        <begin position="950"/>
        <end position="1067"/>
    </location>
</feature>
<evidence type="ECO:0000256" key="2">
    <source>
        <dbReference type="ARBA" id="ARBA00012182"/>
    </source>
</evidence>
<evidence type="ECO:0000313" key="19">
    <source>
        <dbReference type="Proteomes" id="UP000235145"/>
    </source>
</evidence>
<dbReference type="EMBL" id="NBSK02000008">
    <property type="protein sequence ID" value="KAJ0189923.1"/>
    <property type="molecule type" value="Genomic_DNA"/>
</dbReference>
<proteinExistence type="predicted"/>
<evidence type="ECO:0000259" key="16">
    <source>
        <dbReference type="PROSITE" id="PS50829"/>
    </source>
</evidence>
<dbReference type="SMART" id="SM00508">
    <property type="entry name" value="PostSET"/>
    <property type="match status" value="1"/>
</dbReference>
<evidence type="ECO:0000256" key="6">
    <source>
        <dbReference type="ARBA" id="ARBA00022853"/>
    </source>
</evidence>
<dbReference type="InterPro" id="IPR003169">
    <property type="entry name" value="GYF"/>
</dbReference>
<dbReference type="PANTHER" id="PTHR45814:SF2">
    <property type="entry name" value="HISTONE-LYSINE N-METHYLTRANSFERASE SETD1"/>
    <property type="match status" value="1"/>
</dbReference>
<comment type="catalytic activity">
    <reaction evidence="12">
        <text>N(6)-methyl-L-lysyl(4)-[histone H3] + S-adenosyl-L-methionine = N(6),N(6)-dimethyl-L-lysyl(4)-[histone H3] + S-adenosyl-L-homocysteine + H(+)</text>
        <dbReference type="Rhea" id="RHEA:60268"/>
        <dbReference type="Rhea" id="RHEA-COMP:15540"/>
        <dbReference type="Rhea" id="RHEA-COMP:15543"/>
        <dbReference type="ChEBI" id="CHEBI:15378"/>
        <dbReference type="ChEBI" id="CHEBI:57856"/>
        <dbReference type="ChEBI" id="CHEBI:59789"/>
        <dbReference type="ChEBI" id="CHEBI:61929"/>
        <dbReference type="ChEBI" id="CHEBI:61976"/>
    </reaction>
</comment>
<dbReference type="PROSITE" id="PS50829">
    <property type="entry name" value="GYF"/>
    <property type="match status" value="1"/>
</dbReference>
<comment type="subcellular location">
    <subcellularLocation>
        <location evidence="1">Nucleus</location>
    </subcellularLocation>
</comment>
<accession>A0A9R1UN53</accession>
<dbReference type="Pfam" id="PF02213">
    <property type="entry name" value="GYF"/>
    <property type="match status" value="1"/>
</dbReference>
<dbReference type="PROSITE" id="PS50280">
    <property type="entry name" value="SET"/>
    <property type="match status" value="1"/>
</dbReference>
<evidence type="ECO:0000313" key="18">
    <source>
        <dbReference type="EMBL" id="KAJ0189923.1"/>
    </source>
</evidence>
<gene>
    <name evidence="18" type="ORF">LSAT_V11C800389070</name>
</gene>
<dbReference type="Gene3D" id="2.170.270.10">
    <property type="entry name" value="SET domain"/>
    <property type="match status" value="1"/>
</dbReference>
<dbReference type="InterPro" id="IPR037841">
    <property type="entry name" value="SET_SETD1A/B"/>
</dbReference>
<dbReference type="Pfam" id="PF00856">
    <property type="entry name" value="SET"/>
    <property type="match status" value="1"/>
</dbReference>
<keyword evidence="5" id="KW-0949">S-adenosyl-L-methionine</keyword>
<dbReference type="Gramene" id="rna-gnl|WGS:NBSK|LSAT_8X2261_mrna">
    <property type="protein sequence ID" value="cds-PLY78916.1"/>
    <property type="gene ID" value="gene-LSAT_8X2261"/>
</dbReference>
<dbReference type="InterPro" id="IPR035445">
    <property type="entry name" value="GYF-like_dom_sf"/>
</dbReference>
<evidence type="ECO:0000256" key="11">
    <source>
        <dbReference type="ARBA" id="ARBA00047571"/>
    </source>
</evidence>
<dbReference type="EC" id="2.1.1.354" evidence="2"/>
<keyword evidence="10" id="KW-0539">Nucleus</keyword>
<dbReference type="GO" id="GO:0042800">
    <property type="term" value="F:histone H3K4 methyltransferase activity"/>
    <property type="evidence" value="ECO:0000318"/>
    <property type="project" value="GO_Central"/>
</dbReference>
<evidence type="ECO:0000256" key="8">
    <source>
        <dbReference type="ARBA" id="ARBA00023015"/>
    </source>
</evidence>
<evidence type="ECO:0000256" key="4">
    <source>
        <dbReference type="ARBA" id="ARBA00022679"/>
    </source>
</evidence>
<keyword evidence="6" id="KW-0156">Chromatin regulator</keyword>
<feature type="region of interest" description="Disordered" evidence="14">
    <location>
        <begin position="1"/>
        <end position="25"/>
    </location>
</feature>
<dbReference type="GO" id="GO:0140999">
    <property type="term" value="F:histone H3K4 trimethyltransferase activity"/>
    <property type="evidence" value="ECO:0007669"/>
    <property type="project" value="UniProtKB-EC"/>
</dbReference>
<evidence type="ECO:0000256" key="13">
    <source>
        <dbReference type="ARBA" id="ARBA00049129"/>
    </source>
</evidence>
<dbReference type="PROSITE" id="PS50868">
    <property type="entry name" value="POST_SET"/>
    <property type="match status" value="1"/>
</dbReference>
<dbReference type="OrthoDB" id="308383at2759"/>
<dbReference type="Gene3D" id="3.30.1490.40">
    <property type="match status" value="1"/>
</dbReference>
<keyword evidence="7" id="KW-0694">RNA-binding</keyword>
<evidence type="ECO:0000256" key="3">
    <source>
        <dbReference type="ARBA" id="ARBA00022603"/>
    </source>
</evidence>
<evidence type="ECO:0000256" key="14">
    <source>
        <dbReference type="SAM" id="MobiDB-lite"/>
    </source>
</evidence>
<name>A0A9R1UN53_LACSA</name>
<keyword evidence="19" id="KW-1185">Reference proteome</keyword>
<dbReference type="SMART" id="SM00317">
    <property type="entry name" value="SET"/>
    <property type="match status" value="1"/>
</dbReference>
<dbReference type="InterPro" id="IPR001214">
    <property type="entry name" value="SET_dom"/>
</dbReference>
<dbReference type="InterPro" id="IPR003616">
    <property type="entry name" value="Post-SET_dom"/>
</dbReference>
<dbReference type="GO" id="GO:0032259">
    <property type="term" value="P:methylation"/>
    <property type="evidence" value="ECO:0007669"/>
    <property type="project" value="UniProtKB-KW"/>
</dbReference>
<dbReference type="AlphaFoldDB" id="A0A9R1UN53"/>
<feature type="domain" description="GYF" evidence="16">
    <location>
        <begin position="164"/>
        <end position="216"/>
    </location>
</feature>
<dbReference type="SUPFAM" id="SSF82199">
    <property type="entry name" value="SET domain"/>
    <property type="match status" value="1"/>
</dbReference>
<dbReference type="SUPFAM" id="SSF55277">
    <property type="entry name" value="GYF domain"/>
    <property type="match status" value="1"/>
</dbReference>
<feature type="domain" description="Post-SET" evidence="17">
    <location>
        <begin position="1073"/>
        <end position="1089"/>
    </location>
</feature>
<sequence>MQSAMDTTCQTSGSKENALHLNDGTNKSQVGYAQPAYVSGWMYINEQGQYCGPYIQEQLYDGLSTSFLPEDLPVYPILHGNLAKPVPLKYFQQFPDHVATGFVYLNASSSIINQNSDKYHGNISTDGKREEAHKDAVNSTSIQQLQISEAANSTLLHPSLTGEESCWLFEDDQGKKHGPHSLMELYSWHHYGYLHGSVMVHHSESKVKPSNLQSIVNSWVTAGREIDHSKYNGSLTDFVSDISEEVCSQLHSGIMKATRKIVLDEIISNIIVEYVTAKKSERPLKHEESSQIVKTMDFAPSKEVPENQELEGCCGGEGVASLTVHHKDEESRQTVKTCLRDGIMEVGDYSESEGAASLSVHTQTSPSNHDEPLGCKNSRILEVFCKKLFDSCMRVIWDAVVYDSVEDRVSVWRKEKLGSNSSSNELVEHQISLDECHELTEILPVEDEEQESSSSKNEYPPGFEEVVSKADCIKEDERCYDLEQHIMEGVENDLHLSARMSLHQYIEKIVDKEVRKKRKAQMKASGMPSSSWFANAFKKVYSHEDIAQENSRIIVPEACKFRPSRAMESIPKMEVYVIMAACRQKLHDIVLREWLSISLSYAINKHNKSVSVDYAINKHNKSVNYGINKHKKPVPVDYHYATNKHNDSVNYGINKHNKPVHMTNNRRKEKAVESVSAYDKYIEQSRNGQTSRSSEPSIANANYTYSRSRKSTKRKFASLSGQLRAERLVEDLSAATKQYHVPNFHGVQSPYSSSMSFHKSLKGVSTVSQDNGTSVHGVKFNTQKQNDPYFTANAYNAQKAGSLSKNVAKSLKLRKLKRKSLDDVAEQCSVKAPKLSVSGTASKKAAADTDPLAIQQIQNKKLKKSKTYPLSFGCARTSIDGWQWHKWSLHASASERACVRGIYKNTPSEAHLSNVKGLSARTNRVKMRSLLAAADGADLIKANQLNARKKRLRFQRSKIHDWGLVALEPIEAEDFVIEYVGELIRSRISDIREQHYERMGIGSSYLFRLDDGYVVDATKRGGIARFINHSCEPNCYTKVISVDGQKKIFIYAKRAIVTGEEITYNYKFPLEEKKIPCNCGSRRCRGSMN</sequence>
<dbReference type="GO" id="GO:0048188">
    <property type="term" value="C:Set1C/COMPASS complex"/>
    <property type="evidence" value="ECO:0000318"/>
    <property type="project" value="GO_Central"/>
</dbReference>
<organism evidence="18 19">
    <name type="scientific">Lactuca sativa</name>
    <name type="common">Garden lettuce</name>
    <dbReference type="NCBI Taxonomy" id="4236"/>
    <lineage>
        <taxon>Eukaryota</taxon>
        <taxon>Viridiplantae</taxon>
        <taxon>Streptophyta</taxon>
        <taxon>Embryophyta</taxon>
        <taxon>Tracheophyta</taxon>
        <taxon>Spermatophyta</taxon>
        <taxon>Magnoliopsida</taxon>
        <taxon>eudicotyledons</taxon>
        <taxon>Gunneridae</taxon>
        <taxon>Pentapetalae</taxon>
        <taxon>asterids</taxon>
        <taxon>campanulids</taxon>
        <taxon>Asterales</taxon>
        <taxon>Asteraceae</taxon>
        <taxon>Cichorioideae</taxon>
        <taxon>Cichorieae</taxon>
        <taxon>Lactucinae</taxon>
        <taxon>Lactuca</taxon>
    </lineage>
</organism>
<comment type="catalytic activity">
    <reaction evidence="11">
        <text>L-lysyl(4)-[histone H3] + 3 S-adenosyl-L-methionine = N(6),N(6),N(6)-trimethyl-L-lysyl(4)-[histone H3] + 3 S-adenosyl-L-homocysteine + 3 H(+)</text>
        <dbReference type="Rhea" id="RHEA:60260"/>
        <dbReference type="Rhea" id="RHEA-COMP:15537"/>
        <dbReference type="Rhea" id="RHEA-COMP:15547"/>
        <dbReference type="ChEBI" id="CHEBI:15378"/>
        <dbReference type="ChEBI" id="CHEBI:29969"/>
        <dbReference type="ChEBI" id="CHEBI:57856"/>
        <dbReference type="ChEBI" id="CHEBI:59789"/>
        <dbReference type="ChEBI" id="CHEBI:61961"/>
        <dbReference type="EC" id="2.1.1.354"/>
    </reaction>
</comment>
<evidence type="ECO:0000259" key="15">
    <source>
        <dbReference type="PROSITE" id="PS50280"/>
    </source>
</evidence>
<keyword evidence="8" id="KW-0805">Transcription regulation</keyword>
<keyword evidence="4" id="KW-0808">Transferase</keyword>
<keyword evidence="3" id="KW-0489">Methyltransferase</keyword>
<evidence type="ECO:0000256" key="7">
    <source>
        <dbReference type="ARBA" id="ARBA00022884"/>
    </source>
</evidence>
<reference evidence="18 19" key="1">
    <citation type="journal article" date="2017" name="Nat. Commun.">
        <title>Genome assembly with in vitro proximity ligation data and whole-genome triplication in lettuce.</title>
        <authorList>
            <person name="Reyes-Chin-Wo S."/>
            <person name="Wang Z."/>
            <person name="Yang X."/>
            <person name="Kozik A."/>
            <person name="Arikit S."/>
            <person name="Song C."/>
            <person name="Xia L."/>
            <person name="Froenicke L."/>
            <person name="Lavelle D.O."/>
            <person name="Truco M.J."/>
            <person name="Xia R."/>
            <person name="Zhu S."/>
            <person name="Xu C."/>
            <person name="Xu H."/>
            <person name="Xu X."/>
            <person name="Cox K."/>
            <person name="Korf I."/>
            <person name="Meyers B.C."/>
            <person name="Michelmore R.W."/>
        </authorList>
    </citation>
    <scope>NUCLEOTIDE SEQUENCE [LARGE SCALE GENOMIC DNA]</scope>
    <source>
        <strain evidence="19">cv. Salinas</strain>
        <tissue evidence="18">Seedlings</tissue>
    </source>
</reference>
<dbReference type="Proteomes" id="UP000235145">
    <property type="component" value="Unassembled WGS sequence"/>
</dbReference>
<comment type="catalytic activity">
    <reaction evidence="13">
        <text>N(6),N(6)-dimethyl-L-lysyl(4)-[histone H3] + S-adenosyl-L-methionine = N(6),N(6),N(6)-trimethyl-L-lysyl(4)-[histone H3] + S-adenosyl-L-homocysteine + H(+)</text>
        <dbReference type="Rhea" id="RHEA:60272"/>
        <dbReference type="Rhea" id="RHEA-COMP:15537"/>
        <dbReference type="Rhea" id="RHEA-COMP:15540"/>
        <dbReference type="ChEBI" id="CHEBI:15378"/>
        <dbReference type="ChEBI" id="CHEBI:57856"/>
        <dbReference type="ChEBI" id="CHEBI:59789"/>
        <dbReference type="ChEBI" id="CHEBI:61961"/>
        <dbReference type="ChEBI" id="CHEBI:61976"/>
    </reaction>
</comment>
<dbReference type="CDD" id="cd19169">
    <property type="entry name" value="SET_SETD1"/>
    <property type="match status" value="1"/>
</dbReference>
<evidence type="ECO:0000256" key="1">
    <source>
        <dbReference type="ARBA" id="ARBA00004123"/>
    </source>
</evidence>
<dbReference type="GO" id="GO:0003723">
    <property type="term" value="F:RNA binding"/>
    <property type="evidence" value="ECO:0007669"/>
    <property type="project" value="UniProtKB-KW"/>
</dbReference>